<feature type="chain" id="PRO_5046508236" evidence="5">
    <location>
        <begin position="19"/>
        <end position="99"/>
    </location>
</feature>
<dbReference type="EMBL" id="JARHUD010000002">
    <property type="protein sequence ID" value="MDF2095007.1"/>
    <property type="molecule type" value="Genomic_DNA"/>
</dbReference>
<feature type="domain" description="Cytochrome c" evidence="6">
    <location>
        <begin position="19"/>
        <end position="98"/>
    </location>
</feature>
<protein>
    <submittedName>
        <fullName evidence="7">Cytochrome c</fullName>
    </submittedName>
</protein>
<dbReference type="SUPFAM" id="SSF46626">
    <property type="entry name" value="Cytochrome c"/>
    <property type="match status" value="1"/>
</dbReference>
<evidence type="ECO:0000256" key="4">
    <source>
        <dbReference type="PROSITE-ProRule" id="PRU00433"/>
    </source>
</evidence>
<evidence type="ECO:0000259" key="6">
    <source>
        <dbReference type="PROSITE" id="PS51007"/>
    </source>
</evidence>
<evidence type="ECO:0000256" key="5">
    <source>
        <dbReference type="SAM" id="SignalP"/>
    </source>
</evidence>
<sequence>MRLLVMLATLLLASAAHAADPEAGRTLAREACAFCHVVEDGGSGSDAVPSFPAIAREAGDNIEALRSFTVEPHPQMPQFADLSETQVDNLIAYMRSLTE</sequence>
<dbReference type="PROSITE" id="PS51007">
    <property type="entry name" value="CYTC"/>
    <property type="match status" value="1"/>
</dbReference>
<gene>
    <name evidence="7" type="ORF">P2G67_03355</name>
</gene>
<comment type="caution">
    <text evidence="7">The sequence shown here is derived from an EMBL/GenBank/DDBJ whole genome shotgun (WGS) entry which is preliminary data.</text>
</comment>
<name>A0ABT5YJE6_9PROT</name>
<dbReference type="Pfam" id="PF13442">
    <property type="entry name" value="Cytochrome_CBB3"/>
    <property type="match status" value="1"/>
</dbReference>
<evidence type="ECO:0000256" key="2">
    <source>
        <dbReference type="ARBA" id="ARBA00022723"/>
    </source>
</evidence>
<evidence type="ECO:0000256" key="1">
    <source>
        <dbReference type="ARBA" id="ARBA00022617"/>
    </source>
</evidence>
<proteinExistence type="predicted"/>
<keyword evidence="5" id="KW-0732">Signal</keyword>
<dbReference type="InterPro" id="IPR009056">
    <property type="entry name" value="Cyt_c-like_dom"/>
</dbReference>
<evidence type="ECO:0000313" key="8">
    <source>
        <dbReference type="Proteomes" id="UP001215503"/>
    </source>
</evidence>
<dbReference type="InterPro" id="IPR036909">
    <property type="entry name" value="Cyt_c-like_dom_sf"/>
</dbReference>
<keyword evidence="2 4" id="KW-0479">Metal-binding</keyword>
<keyword evidence="1 4" id="KW-0349">Heme</keyword>
<evidence type="ECO:0000256" key="3">
    <source>
        <dbReference type="ARBA" id="ARBA00023004"/>
    </source>
</evidence>
<reference evidence="7 8" key="1">
    <citation type="submission" date="2023-03" db="EMBL/GenBank/DDBJ databases">
        <title>Fodinicurvata sp. CAU 1616 isolated from sea sendiment.</title>
        <authorList>
            <person name="Kim W."/>
        </authorList>
    </citation>
    <scope>NUCLEOTIDE SEQUENCE [LARGE SCALE GENOMIC DNA]</scope>
    <source>
        <strain evidence="7 8">CAU 1616</strain>
    </source>
</reference>
<evidence type="ECO:0000313" key="7">
    <source>
        <dbReference type="EMBL" id="MDF2095007.1"/>
    </source>
</evidence>
<keyword evidence="3 4" id="KW-0408">Iron</keyword>
<feature type="signal peptide" evidence="5">
    <location>
        <begin position="1"/>
        <end position="18"/>
    </location>
</feature>
<accession>A0ABT5YJE6</accession>
<dbReference type="RefSeq" id="WP_275820016.1">
    <property type="nucleotide sequence ID" value="NZ_JARHUD010000002.1"/>
</dbReference>
<organism evidence="7 8">
    <name type="scientific">Aquibaculum arenosum</name>
    <dbReference type="NCBI Taxonomy" id="3032591"/>
    <lineage>
        <taxon>Bacteria</taxon>
        <taxon>Pseudomonadati</taxon>
        <taxon>Pseudomonadota</taxon>
        <taxon>Alphaproteobacteria</taxon>
        <taxon>Rhodospirillales</taxon>
        <taxon>Rhodovibrionaceae</taxon>
        <taxon>Aquibaculum</taxon>
    </lineage>
</organism>
<keyword evidence="8" id="KW-1185">Reference proteome</keyword>
<dbReference type="Gene3D" id="1.10.760.10">
    <property type="entry name" value="Cytochrome c-like domain"/>
    <property type="match status" value="1"/>
</dbReference>
<dbReference type="Proteomes" id="UP001215503">
    <property type="component" value="Unassembled WGS sequence"/>
</dbReference>